<gene>
    <name evidence="1" type="ORF">B9G39_16575</name>
</gene>
<keyword evidence="2" id="KW-1185">Reference proteome</keyword>
<sequence>MDNLYAYIMDNPILEMIAELKEKLLVKPTQFFIDRHSCMILKACSPYEDDAHYAETDRFFYIKIKCFMLLSQGIRFQCGEIEALFEKSSNIMVVNVANSSVSVSLAINFIKRYVDAGLALHKYLLSPTDCANFIHSKSLVLPRLHNCA</sequence>
<dbReference type="EMBL" id="NDXW01000001">
    <property type="protein sequence ID" value="RDH44917.1"/>
    <property type="molecule type" value="Genomic_DNA"/>
</dbReference>
<proteinExistence type="predicted"/>
<dbReference type="RefSeq" id="WP_094787970.1">
    <property type="nucleotide sequence ID" value="NZ_NDXW01000001.1"/>
</dbReference>
<reference evidence="1 2" key="1">
    <citation type="submission" date="2017-04" db="EMBL/GenBank/DDBJ databases">
        <title>Draft genome sequence of Zooshikella ganghwensis VG4 isolated from Red Sea sediments.</title>
        <authorList>
            <person name="Rehman Z."/>
            <person name="Alam I."/>
            <person name="Kamau A."/>
            <person name="Bajic V."/>
            <person name="Leiknes T."/>
        </authorList>
    </citation>
    <scope>NUCLEOTIDE SEQUENCE [LARGE SCALE GENOMIC DNA]</scope>
    <source>
        <strain evidence="1 2">VG4</strain>
    </source>
</reference>
<dbReference type="Proteomes" id="UP000257039">
    <property type="component" value="Unassembled WGS sequence"/>
</dbReference>
<evidence type="ECO:0000313" key="1">
    <source>
        <dbReference type="EMBL" id="RDH44917.1"/>
    </source>
</evidence>
<protein>
    <submittedName>
        <fullName evidence="1">Uncharacterized protein</fullName>
    </submittedName>
</protein>
<evidence type="ECO:0000313" key="2">
    <source>
        <dbReference type="Proteomes" id="UP000257039"/>
    </source>
</evidence>
<accession>A0A4P9VQR1</accession>
<name>A0A4P9VQR1_9GAMM</name>
<organism evidence="1 2">
    <name type="scientific">Zooshikella ganghwensis</name>
    <dbReference type="NCBI Taxonomy" id="202772"/>
    <lineage>
        <taxon>Bacteria</taxon>
        <taxon>Pseudomonadati</taxon>
        <taxon>Pseudomonadota</taxon>
        <taxon>Gammaproteobacteria</taxon>
        <taxon>Oceanospirillales</taxon>
        <taxon>Zooshikellaceae</taxon>
        <taxon>Zooshikella</taxon>
    </lineage>
</organism>
<dbReference type="AlphaFoldDB" id="A0A4P9VQR1"/>
<comment type="caution">
    <text evidence="1">The sequence shown here is derived from an EMBL/GenBank/DDBJ whole genome shotgun (WGS) entry which is preliminary data.</text>
</comment>